<evidence type="ECO:0000259" key="1">
    <source>
        <dbReference type="Pfam" id="PF23947"/>
    </source>
</evidence>
<dbReference type="Proteomes" id="UP001445268">
    <property type="component" value="Chromosome"/>
</dbReference>
<protein>
    <recommendedName>
        <fullName evidence="1">DUF7281 domain-containing protein</fullName>
    </recommendedName>
</protein>
<evidence type="ECO:0000313" key="2">
    <source>
        <dbReference type="EMBL" id="XAF52218.1"/>
    </source>
</evidence>
<keyword evidence="3" id="KW-1185">Reference proteome</keyword>
<name>A0ABZ3DXY7_9GAMM</name>
<feature type="domain" description="DUF7281" evidence="1">
    <location>
        <begin position="100"/>
        <end position="273"/>
    </location>
</feature>
<accession>A0ABZ3DXY7</accession>
<sequence length="279" mass="31750">MRREIEAIRKALISGKREVSANQTWKRICQITEAGDIEGKKIRFTQADMERLRSFVIREAGFDPTMDTLKNGRVEQSTVSVNEKLARGGVFDSMVIAGRPKGGSVPIKEMGELPAGALACVSIDKMMPPKTVSDPIVIMENGAMMAHLETIRWPDDIPNPIVLYRGHGINLPEIKKWVREVPDRALIIPFFDFDPEGIDMTRQYEAQRCIVPRNWRAIVNRSPYNNATKYMKQISKRDLLSQDTRIPSAMRRHIAQNKIAVMQEHILSHDLPITIMNFD</sequence>
<proteinExistence type="predicted"/>
<dbReference type="Pfam" id="PF23947">
    <property type="entry name" value="DUF7281"/>
    <property type="match status" value="1"/>
</dbReference>
<evidence type="ECO:0000313" key="3">
    <source>
        <dbReference type="Proteomes" id="UP001445268"/>
    </source>
</evidence>
<dbReference type="InterPro" id="IPR055705">
    <property type="entry name" value="DUF7281"/>
</dbReference>
<gene>
    <name evidence="2" type="ORF">AAGT77_09740</name>
</gene>
<dbReference type="RefSeq" id="WP_342630468.1">
    <property type="nucleotide sequence ID" value="NZ_CP152380.1"/>
</dbReference>
<organism evidence="2 3">
    <name type="scientific">Marinobacter alkaliphilus</name>
    <dbReference type="NCBI Taxonomy" id="254719"/>
    <lineage>
        <taxon>Bacteria</taxon>
        <taxon>Pseudomonadati</taxon>
        <taxon>Pseudomonadota</taxon>
        <taxon>Gammaproteobacteria</taxon>
        <taxon>Pseudomonadales</taxon>
        <taxon>Marinobacteraceae</taxon>
        <taxon>Marinobacter</taxon>
    </lineage>
</organism>
<reference evidence="2 3" key="1">
    <citation type="submission" date="2024-04" db="EMBL/GenBank/DDBJ databases">
        <title>Marinobacter sp. SBY-1.</title>
        <authorList>
            <person name="Pan C."/>
        </authorList>
    </citation>
    <scope>NUCLEOTIDE SEQUENCE [LARGE SCALE GENOMIC DNA]</scope>
    <source>
        <strain evidence="2 3">SBY-1</strain>
    </source>
</reference>
<dbReference type="EMBL" id="CP152380">
    <property type="protein sequence ID" value="XAF52218.1"/>
    <property type="molecule type" value="Genomic_DNA"/>
</dbReference>